<evidence type="ECO:0000256" key="1">
    <source>
        <dbReference type="SAM" id="Phobius"/>
    </source>
</evidence>
<dbReference type="EMBL" id="JALJZU010000003">
    <property type="protein sequence ID" value="MCP2007968.1"/>
    <property type="molecule type" value="Genomic_DNA"/>
</dbReference>
<keyword evidence="1" id="KW-1133">Transmembrane helix</keyword>
<dbReference type="Proteomes" id="UP001162889">
    <property type="component" value="Unassembled WGS sequence"/>
</dbReference>
<keyword evidence="1" id="KW-0812">Transmembrane</keyword>
<dbReference type="EMBL" id="JAHTGR010000009">
    <property type="protein sequence ID" value="MBV6322885.1"/>
    <property type="molecule type" value="Genomic_DNA"/>
</dbReference>
<organism evidence="2 4">
    <name type="scientific">Duganella violaceipulchra</name>
    <dbReference type="NCBI Taxonomy" id="2849652"/>
    <lineage>
        <taxon>Bacteria</taxon>
        <taxon>Pseudomonadati</taxon>
        <taxon>Pseudomonadota</taxon>
        <taxon>Betaproteobacteria</taxon>
        <taxon>Burkholderiales</taxon>
        <taxon>Oxalobacteraceae</taxon>
        <taxon>Telluria group</taxon>
        <taxon>Duganella</taxon>
    </lineage>
</organism>
<feature type="transmembrane region" description="Helical" evidence="1">
    <location>
        <begin position="37"/>
        <end position="55"/>
    </location>
</feature>
<proteinExistence type="predicted"/>
<accession>A0AA41L953</accession>
<gene>
    <name evidence="2" type="ORF">KVP70_18300</name>
    <name evidence="3" type="ORF">L1274_001668</name>
</gene>
<reference evidence="2" key="1">
    <citation type="submission" date="2021-07" db="EMBL/GenBank/DDBJ databases">
        <title>Characterization of violacein-producing bacteria and related species.</title>
        <authorList>
            <person name="Wilson H.S."/>
            <person name="De Leon M.E."/>
        </authorList>
    </citation>
    <scope>NUCLEOTIDE SEQUENCE</scope>
    <source>
        <strain evidence="2">HSC-15S17</strain>
    </source>
</reference>
<evidence type="ECO:0000313" key="3">
    <source>
        <dbReference type="EMBL" id="MCP2007968.1"/>
    </source>
</evidence>
<dbReference type="AlphaFoldDB" id="A0AA41L953"/>
<keyword evidence="1" id="KW-0472">Membrane</keyword>
<evidence type="ECO:0000313" key="5">
    <source>
        <dbReference type="Proteomes" id="UP001162889"/>
    </source>
</evidence>
<feature type="transmembrane region" description="Helical" evidence="1">
    <location>
        <begin position="62"/>
        <end position="86"/>
    </location>
</feature>
<dbReference type="Proteomes" id="UP001155901">
    <property type="component" value="Unassembled WGS sequence"/>
</dbReference>
<dbReference type="RefSeq" id="WP_217943623.1">
    <property type="nucleotide sequence ID" value="NZ_JAHTGR010000009.1"/>
</dbReference>
<reference evidence="3" key="2">
    <citation type="submission" date="2022-03" db="EMBL/GenBank/DDBJ databases">
        <title>Genome Encyclopedia of Bacteria and Archaea VI: Functional Genomics of Type Strains.</title>
        <authorList>
            <person name="Whitman W."/>
        </authorList>
    </citation>
    <scope>NUCLEOTIDE SEQUENCE</scope>
    <source>
        <strain evidence="3">HSC-15S17</strain>
    </source>
</reference>
<name>A0AA41L953_9BURK</name>
<sequence>MHGLKPEFSPPLIASLGFLLLALIIGRDHSCHGGLELYVIAGLIGLAFLLSAPFFKSRQRAFVAQFGLSIAYAAIGAFAWAGSFLIGNMNFMCRLF</sequence>
<evidence type="ECO:0000313" key="4">
    <source>
        <dbReference type="Proteomes" id="UP001155901"/>
    </source>
</evidence>
<keyword evidence="5" id="KW-1185">Reference proteome</keyword>
<protein>
    <submittedName>
        <fullName evidence="2">Uncharacterized protein</fullName>
    </submittedName>
</protein>
<evidence type="ECO:0000313" key="2">
    <source>
        <dbReference type="EMBL" id="MBV6322885.1"/>
    </source>
</evidence>
<comment type="caution">
    <text evidence="2">The sequence shown here is derived from an EMBL/GenBank/DDBJ whole genome shotgun (WGS) entry which is preliminary data.</text>
</comment>